<sequence length="50" mass="5552">LVTDETTAYVNTSVILLVQQVLQSDTTIVMLLVDSILTYDEQIADVRDPV</sequence>
<feature type="non-terminal residue" evidence="1">
    <location>
        <position position="1"/>
    </location>
</feature>
<evidence type="ECO:0000313" key="1">
    <source>
        <dbReference type="EMBL" id="KAA6311618.1"/>
    </source>
</evidence>
<dbReference type="EMBL" id="SNRW01049156">
    <property type="protein sequence ID" value="KAA6311618.1"/>
    <property type="molecule type" value="Genomic_DNA"/>
</dbReference>
<name>A0A5J4PRZ5_9EUKA</name>
<gene>
    <name evidence="1" type="ORF">EZS28_056090</name>
</gene>
<organism evidence="1 2">
    <name type="scientific">Streblomastix strix</name>
    <dbReference type="NCBI Taxonomy" id="222440"/>
    <lineage>
        <taxon>Eukaryota</taxon>
        <taxon>Metamonada</taxon>
        <taxon>Preaxostyla</taxon>
        <taxon>Oxymonadida</taxon>
        <taxon>Streblomastigidae</taxon>
        <taxon>Streblomastix</taxon>
    </lineage>
</organism>
<evidence type="ECO:0000313" key="2">
    <source>
        <dbReference type="Proteomes" id="UP000324800"/>
    </source>
</evidence>
<protein>
    <submittedName>
        <fullName evidence="1">Uncharacterized protein</fullName>
    </submittedName>
</protein>
<dbReference type="AlphaFoldDB" id="A0A5J4PRZ5"/>
<accession>A0A5J4PRZ5</accession>
<reference evidence="1 2" key="1">
    <citation type="submission" date="2019-03" db="EMBL/GenBank/DDBJ databases">
        <title>Single cell metagenomics reveals metabolic interactions within the superorganism composed of flagellate Streblomastix strix and complex community of Bacteroidetes bacteria on its surface.</title>
        <authorList>
            <person name="Treitli S.C."/>
            <person name="Kolisko M."/>
            <person name="Husnik F."/>
            <person name="Keeling P."/>
            <person name="Hampl V."/>
        </authorList>
    </citation>
    <scope>NUCLEOTIDE SEQUENCE [LARGE SCALE GENOMIC DNA]</scope>
    <source>
        <strain evidence="1">ST1C</strain>
    </source>
</reference>
<comment type="caution">
    <text evidence="1">The sequence shown here is derived from an EMBL/GenBank/DDBJ whole genome shotgun (WGS) entry which is preliminary data.</text>
</comment>
<proteinExistence type="predicted"/>
<dbReference type="Proteomes" id="UP000324800">
    <property type="component" value="Unassembled WGS sequence"/>
</dbReference>